<dbReference type="Pfam" id="PF11146">
    <property type="entry name" value="DUF2905"/>
    <property type="match status" value="1"/>
</dbReference>
<gene>
    <name evidence="2" type="ORF">EQU24_11035</name>
</gene>
<keyword evidence="1" id="KW-0472">Membrane</keyword>
<dbReference type="AlphaFoldDB" id="A0A4P9UMY3"/>
<dbReference type="InterPro" id="IPR021320">
    <property type="entry name" value="DUF2905"/>
</dbReference>
<sequence>MGKLLIMIGGFLLVLGLLISYAPGLISWFGNLPGDIKIVDERRSIFIPITSMIVISLVLSILINLFSSLK</sequence>
<evidence type="ECO:0000256" key="1">
    <source>
        <dbReference type="SAM" id="Phobius"/>
    </source>
</evidence>
<name>A0A4P9UMY3_METBY</name>
<keyword evidence="1" id="KW-0812">Transmembrane</keyword>
<dbReference type="RefSeq" id="WP_017839451.1">
    <property type="nucleotide sequence ID" value="NZ_CP035467.1"/>
</dbReference>
<dbReference type="KEGG" id="mbur:EQU24_11035"/>
<dbReference type="STRING" id="675511.GCA_000341735_00827"/>
<dbReference type="PANTHER" id="PTHR36443:SF1">
    <property type="entry name" value="BSR5223 PROTEIN"/>
    <property type="match status" value="1"/>
</dbReference>
<evidence type="ECO:0000313" key="2">
    <source>
        <dbReference type="EMBL" id="QCW82712.1"/>
    </source>
</evidence>
<feature type="transmembrane region" description="Helical" evidence="1">
    <location>
        <begin position="44"/>
        <end position="66"/>
    </location>
</feature>
<dbReference type="Proteomes" id="UP000305881">
    <property type="component" value="Chromosome"/>
</dbReference>
<dbReference type="EMBL" id="CP035467">
    <property type="protein sequence ID" value="QCW82712.1"/>
    <property type="molecule type" value="Genomic_DNA"/>
</dbReference>
<dbReference type="PANTHER" id="PTHR36443">
    <property type="entry name" value="BSR5223 PROTEIN"/>
    <property type="match status" value="1"/>
</dbReference>
<keyword evidence="3" id="KW-1185">Reference proteome</keyword>
<organism evidence="2 3">
    <name type="scientific">Methylotuvimicrobium buryatense</name>
    <name type="common">Methylomicrobium buryatense</name>
    <dbReference type="NCBI Taxonomy" id="95641"/>
    <lineage>
        <taxon>Bacteria</taxon>
        <taxon>Pseudomonadati</taxon>
        <taxon>Pseudomonadota</taxon>
        <taxon>Gammaproteobacteria</taxon>
        <taxon>Methylococcales</taxon>
        <taxon>Methylococcaceae</taxon>
        <taxon>Methylotuvimicrobium</taxon>
    </lineage>
</organism>
<reference evidence="3" key="1">
    <citation type="journal article" date="2019" name="J. Bacteriol.">
        <title>A Mutagenic Screen Identifies a TonB-Dependent Receptor Required for the Lanthanide Metal Switch in the Type I Methanotroph 'Methylotuvimicrobium buryatense' 5GB1C.</title>
        <authorList>
            <person name="Groom J.D."/>
            <person name="Ford S.M."/>
            <person name="Pesesky M.W."/>
            <person name="Lidstrom M.E."/>
        </authorList>
    </citation>
    <scope>NUCLEOTIDE SEQUENCE [LARGE SCALE GENOMIC DNA]</scope>
    <source>
        <strain evidence="3">5GB1C</strain>
    </source>
</reference>
<proteinExistence type="predicted"/>
<keyword evidence="1" id="KW-1133">Transmembrane helix</keyword>
<protein>
    <submittedName>
        <fullName evidence="2">DUF2905 domain-containing protein</fullName>
    </submittedName>
</protein>
<accession>A0A4P9UMY3</accession>
<evidence type="ECO:0000313" key="3">
    <source>
        <dbReference type="Proteomes" id="UP000305881"/>
    </source>
</evidence>